<protein>
    <submittedName>
        <fullName evidence="2">Uncharacterized protein</fullName>
    </submittedName>
</protein>
<evidence type="ECO:0000313" key="2">
    <source>
        <dbReference type="EMBL" id="CAA7405430.1"/>
    </source>
</evidence>
<dbReference type="Proteomes" id="UP000663760">
    <property type="component" value="Chromosome 11"/>
</dbReference>
<evidence type="ECO:0000313" key="3">
    <source>
        <dbReference type="Proteomes" id="UP000663760"/>
    </source>
</evidence>
<proteinExistence type="predicted"/>
<keyword evidence="3" id="KW-1185">Reference proteome</keyword>
<name>A0A7I8L6B2_SPIIN</name>
<gene>
    <name evidence="2" type="ORF">SI8410_11016108</name>
</gene>
<feature type="compositionally biased region" description="Basic and acidic residues" evidence="1">
    <location>
        <begin position="79"/>
        <end position="91"/>
    </location>
</feature>
<evidence type="ECO:0000256" key="1">
    <source>
        <dbReference type="SAM" id="MobiDB-lite"/>
    </source>
</evidence>
<feature type="region of interest" description="Disordered" evidence="1">
    <location>
        <begin position="62"/>
        <end position="91"/>
    </location>
</feature>
<dbReference type="AlphaFoldDB" id="A0A7I8L6B2"/>
<reference evidence="2" key="1">
    <citation type="submission" date="2020-02" db="EMBL/GenBank/DDBJ databases">
        <authorList>
            <person name="Scholz U."/>
            <person name="Mascher M."/>
            <person name="Fiebig A."/>
        </authorList>
    </citation>
    <scope>NUCLEOTIDE SEQUENCE</scope>
</reference>
<accession>A0A7I8L6B2</accession>
<sequence length="91" mass="10022">MNDMVFGERRAEGRLTGEIPRLALVEVNVNHHRKAPAAAVGSLGGEVVADELLISGVEPESWRQPLLHHPQEAHLSGAGREREREREREGG</sequence>
<organism evidence="2 3">
    <name type="scientific">Spirodela intermedia</name>
    <name type="common">Intermediate duckweed</name>
    <dbReference type="NCBI Taxonomy" id="51605"/>
    <lineage>
        <taxon>Eukaryota</taxon>
        <taxon>Viridiplantae</taxon>
        <taxon>Streptophyta</taxon>
        <taxon>Embryophyta</taxon>
        <taxon>Tracheophyta</taxon>
        <taxon>Spermatophyta</taxon>
        <taxon>Magnoliopsida</taxon>
        <taxon>Liliopsida</taxon>
        <taxon>Araceae</taxon>
        <taxon>Lemnoideae</taxon>
        <taxon>Spirodela</taxon>
    </lineage>
</organism>
<dbReference type="EMBL" id="LR746274">
    <property type="protein sequence ID" value="CAA7405430.1"/>
    <property type="molecule type" value="Genomic_DNA"/>
</dbReference>